<feature type="region of interest" description="Disordered" evidence="1">
    <location>
        <begin position="28"/>
        <end position="87"/>
    </location>
</feature>
<gene>
    <name evidence="2" type="ORF">G6F50_018449</name>
</gene>
<accession>A0A9P6XN80</accession>
<dbReference type="AlphaFoldDB" id="A0A9P6XN80"/>
<reference evidence="2 3" key="1">
    <citation type="journal article" date="2020" name="Microb. Genom.">
        <title>Genetic diversity of clinical and environmental Mucorales isolates obtained from an investigation of mucormycosis cases among solid organ transplant recipients.</title>
        <authorList>
            <person name="Nguyen M.H."/>
            <person name="Kaul D."/>
            <person name="Muto C."/>
            <person name="Cheng S.J."/>
            <person name="Richter R.A."/>
            <person name="Bruno V.M."/>
            <person name="Liu G."/>
            <person name="Beyhan S."/>
            <person name="Sundermann A.J."/>
            <person name="Mounaud S."/>
            <person name="Pasculle A.W."/>
            <person name="Nierman W.C."/>
            <person name="Driscoll E."/>
            <person name="Cumbie R."/>
            <person name="Clancy C.J."/>
            <person name="Dupont C.L."/>
        </authorList>
    </citation>
    <scope>NUCLEOTIDE SEQUENCE [LARGE SCALE GENOMIC DNA]</scope>
    <source>
        <strain evidence="2 3">GL24</strain>
    </source>
</reference>
<evidence type="ECO:0000313" key="2">
    <source>
        <dbReference type="EMBL" id="KAG1525544.1"/>
    </source>
</evidence>
<sequence length="87" mass="9799">MAKPTSLRWCSCSIQAALKLPLESIFTSSAKQQQQRGDDRDKRSHDAKRYFAVVPEGAERQAAQEGKACRHVRPPGRMRCGQAETRQ</sequence>
<proteinExistence type="predicted"/>
<dbReference type="EMBL" id="JAANIU010018260">
    <property type="protein sequence ID" value="KAG1525544.1"/>
    <property type="molecule type" value="Genomic_DNA"/>
</dbReference>
<dbReference type="Proteomes" id="UP000740926">
    <property type="component" value="Unassembled WGS sequence"/>
</dbReference>
<comment type="caution">
    <text evidence="2">The sequence shown here is derived from an EMBL/GenBank/DDBJ whole genome shotgun (WGS) entry which is preliminary data.</text>
</comment>
<keyword evidence="3" id="KW-1185">Reference proteome</keyword>
<evidence type="ECO:0000256" key="1">
    <source>
        <dbReference type="SAM" id="MobiDB-lite"/>
    </source>
</evidence>
<organism evidence="2 3">
    <name type="scientific">Rhizopus delemar</name>
    <dbReference type="NCBI Taxonomy" id="936053"/>
    <lineage>
        <taxon>Eukaryota</taxon>
        <taxon>Fungi</taxon>
        <taxon>Fungi incertae sedis</taxon>
        <taxon>Mucoromycota</taxon>
        <taxon>Mucoromycotina</taxon>
        <taxon>Mucoromycetes</taxon>
        <taxon>Mucorales</taxon>
        <taxon>Mucorineae</taxon>
        <taxon>Rhizopodaceae</taxon>
        <taxon>Rhizopus</taxon>
    </lineage>
</organism>
<evidence type="ECO:0000313" key="3">
    <source>
        <dbReference type="Proteomes" id="UP000740926"/>
    </source>
</evidence>
<feature type="compositionally biased region" description="Basic and acidic residues" evidence="1">
    <location>
        <begin position="36"/>
        <end position="49"/>
    </location>
</feature>
<name>A0A9P6XN80_9FUNG</name>
<protein>
    <submittedName>
        <fullName evidence="2">Uncharacterized protein</fullName>
    </submittedName>
</protein>